<proteinExistence type="predicted"/>
<reference evidence="2 3" key="1">
    <citation type="submission" date="2019-03" db="EMBL/GenBank/DDBJ databases">
        <title>Genomic Encyclopedia of Type Strains, Phase IV (KMG-IV): sequencing the most valuable type-strain genomes for metagenomic binning, comparative biology and taxonomic classification.</title>
        <authorList>
            <person name="Goeker M."/>
        </authorList>
    </citation>
    <scope>NUCLEOTIDE SEQUENCE [LARGE SCALE GENOMIC DNA]</scope>
    <source>
        <strain evidence="2 3">DSM 2286</strain>
    </source>
</reference>
<dbReference type="InterPro" id="IPR024445">
    <property type="entry name" value="Tnp_ISXO2-like"/>
</dbReference>
<dbReference type="Pfam" id="PF12762">
    <property type="entry name" value="DDE_Tnp_IS1595"/>
    <property type="match status" value="1"/>
</dbReference>
<gene>
    <name evidence="2" type="ORF">EV691_101247</name>
</gene>
<dbReference type="PANTHER" id="PTHR33293:SF1">
    <property type="entry name" value="INSERTION ELEMENT IS1 1 PROTEIN INSB-RELATED"/>
    <property type="match status" value="1"/>
</dbReference>
<protein>
    <submittedName>
        <fullName evidence="2">Transposase-like protein</fullName>
    </submittedName>
</protein>
<comment type="caution">
    <text evidence="2">The sequence shown here is derived from an EMBL/GenBank/DDBJ whole genome shotgun (WGS) entry which is preliminary data.</text>
</comment>
<evidence type="ECO:0000313" key="3">
    <source>
        <dbReference type="Proteomes" id="UP000295169"/>
    </source>
</evidence>
<dbReference type="InterPro" id="IPR051354">
    <property type="entry name" value="Transposase_27_IS1"/>
</dbReference>
<dbReference type="NCBIfam" id="NF033547">
    <property type="entry name" value="transpos_IS1595"/>
    <property type="match status" value="1"/>
</dbReference>
<name>A0A4V2Q865_9GAMM</name>
<dbReference type="Proteomes" id="UP000295169">
    <property type="component" value="Unassembled WGS sequence"/>
</dbReference>
<sequence>MKASQFTRWIAQLSSLSPEQREQLKACLSAPGSLPQEMIATPSNCPHCQSSELQPWGSSGGLPRYRCKFYGKTSNPLTGTPMARLRKRHLWQGYAEALTQSLTVRRAAKHCGVSKNTAFLWRHRFLTQIADHQAQHESGIVEADETFFLESFKGQRDLPRLPRKRGGSAKRRGLSAEQIPVLVVRDRSGQHADFQLEKLDAVHVGERLRPLIDADAILCSDSAAVYAHFAKAEGITHQPVNPSQRRRVDGPFHIQNVNAYDSRLKGWMTPFHGVATKYLTHYLGWRRLLERYKAQLNPLICLREALGRAAMQQLTQT</sequence>
<evidence type="ECO:0000313" key="2">
    <source>
        <dbReference type="EMBL" id="TCL34808.1"/>
    </source>
</evidence>
<evidence type="ECO:0000259" key="1">
    <source>
        <dbReference type="SMART" id="SM01126"/>
    </source>
</evidence>
<dbReference type="RefSeq" id="WP_131837550.1">
    <property type="nucleotide sequence ID" value="NZ_SMMU01000001.1"/>
</dbReference>
<dbReference type="EMBL" id="SMMU01000001">
    <property type="protein sequence ID" value="TCL34808.1"/>
    <property type="molecule type" value="Genomic_DNA"/>
</dbReference>
<dbReference type="AlphaFoldDB" id="A0A4V2Q865"/>
<accession>A0A4V2Q865</accession>
<organism evidence="2 3">
    <name type="scientific">Azotobacter chroococcum</name>
    <dbReference type="NCBI Taxonomy" id="353"/>
    <lineage>
        <taxon>Bacteria</taxon>
        <taxon>Pseudomonadati</taxon>
        <taxon>Pseudomonadota</taxon>
        <taxon>Gammaproteobacteria</taxon>
        <taxon>Pseudomonadales</taxon>
        <taxon>Pseudomonadaceae</taxon>
        <taxon>Azotobacter</taxon>
    </lineage>
</organism>
<feature type="domain" description="ISXO2-like transposase" evidence="1">
    <location>
        <begin position="136"/>
        <end position="291"/>
    </location>
</feature>
<dbReference type="SMART" id="SM01126">
    <property type="entry name" value="DDE_Tnp_IS1595"/>
    <property type="match status" value="1"/>
</dbReference>
<dbReference type="PANTHER" id="PTHR33293">
    <property type="entry name" value="INSERTION ELEMENT IS1 1 PROTEIN INSB-RELATED"/>
    <property type="match status" value="1"/>
</dbReference>